<dbReference type="Gene3D" id="1.10.357.10">
    <property type="entry name" value="Tetracycline Repressor, domain 2"/>
    <property type="match status" value="1"/>
</dbReference>
<comment type="caution">
    <text evidence="6">The sequence shown here is derived from an EMBL/GenBank/DDBJ whole genome shotgun (WGS) entry which is preliminary data.</text>
</comment>
<evidence type="ECO:0000256" key="3">
    <source>
        <dbReference type="ARBA" id="ARBA00023163"/>
    </source>
</evidence>
<feature type="DNA-binding region" description="H-T-H motif" evidence="4">
    <location>
        <begin position="40"/>
        <end position="59"/>
    </location>
</feature>
<evidence type="ECO:0000256" key="4">
    <source>
        <dbReference type="PROSITE-ProRule" id="PRU00335"/>
    </source>
</evidence>
<feature type="domain" description="HTH tetR-type" evidence="5">
    <location>
        <begin position="17"/>
        <end position="77"/>
    </location>
</feature>
<evidence type="ECO:0000256" key="1">
    <source>
        <dbReference type="ARBA" id="ARBA00023015"/>
    </source>
</evidence>
<organism evidence="6 7">
    <name type="scientific">Streptodolium elevatio</name>
    <dbReference type="NCBI Taxonomy" id="3157996"/>
    <lineage>
        <taxon>Bacteria</taxon>
        <taxon>Bacillati</taxon>
        <taxon>Actinomycetota</taxon>
        <taxon>Actinomycetes</taxon>
        <taxon>Kitasatosporales</taxon>
        <taxon>Streptomycetaceae</taxon>
        <taxon>Streptodolium</taxon>
    </lineage>
</organism>
<keyword evidence="7" id="KW-1185">Reference proteome</keyword>
<sequence length="199" mass="21999">MPTEQATTPERRSRLTPERERELYDAVIALLREVGYEALTMDAIAARARTSKATLYRQWQGKPRLVIHALAHLRPVHLGGDDTGSLDGDLRSVARHLAALAQDDAGLHASMSHVVMTNHELGEMLREVLIRPEREAFDALVQRAVDRGELARMPAATDYCGGILVQAVLNRPLCDGVPATESYLNDIIDTVVLHALRHS</sequence>
<accession>A0ABV3DQF5</accession>
<dbReference type="EMBL" id="JBEZFP010000090">
    <property type="protein sequence ID" value="MEU8137482.1"/>
    <property type="molecule type" value="Genomic_DNA"/>
</dbReference>
<evidence type="ECO:0000259" key="5">
    <source>
        <dbReference type="PROSITE" id="PS50977"/>
    </source>
</evidence>
<dbReference type="InterPro" id="IPR001647">
    <property type="entry name" value="HTH_TetR"/>
</dbReference>
<evidence type="ECO:0000313" key="6">
    <source>
        <dbReference type="EMBL" id="MEU8137482.1"/>
    </source>
</evidence>
<dbReference type="InterPro" id="IPR036271">
    <property type="entry name" value="Tet_transcr_reg_TetR-rel_C_sf"/>
</dbReference>
<dbReference type="PROSITE" id="PS50977">
    <property type="entry name" value="HTH_TETR_2"/>
    <property type="match status" value="1"/>
</dbReference>
<dbReference type="RefSeq" id="WP_358359451.1">
    <property type="nucleotide sequence ID" value="NZ_JBEZFP010000090.1"/>
</dbReference>
<dbReference type="SUPFAM" id="SSF48498">
    <property type="entry name" value="Tetracyclin repressor-like, C-terminal domain"/>
    <property type="match status" value="1"/>
</dbReference>
<protein>
    <submittedName>
        <fullName evidence="6">TetR/AcrR family transcriptional regulator</fullName>
    </submittedName>
</protein>
<dbReference type="PANTHER" id="PTHR30055">
    <property type="entry name" value="HTH-TYPE TRANSCRIPTIONAL REGULATOR RUTR"/>
    <property type="match status" value="1"/>
</dbReference>
<dbReference type="InterPro" id="IPR009057">
    <property type="entry name" value="Homeodomain-like_sf"/>
</dbReference>
<keyword evidence="1" id="KW-0805">Transcription regulation</keyword>
<name>A0ABV3DQF5_9ACTN</name>
<dbReference type="Gene3D" id="1.10.10.60">
    <property type="entry name" value="Homeodomain-like"/>
    <property type="match status" value="1"/>
</dbReference>
<proteinExistence type="predicted"/>
<evidence type="ECO:0000256" key="2">
    <source>
        <dbReference type="ARBA" id="ARBA00023125"/>
    </source>
</evidence>
<reference evidence="6 7" key="1">
    <citation type="submission" date="2024-06" db="EMBL/GenBank/DDBJ databases">
        <title>The Natural Products Discovery Center: Release of the First 8490 Sequenced Strains for Exploring Actinobacteria Biosynthetic Diversity.</title>
        <authorList>
            <person name="Kalkreuter E."/>
            <person name="Kautsar S.A."/>
            <person name="Yang D."/>
            <person name="Bader C.D."/>
            <person name="Teijaro C.N."/>
            <person name="Fluegel L."/>
            <person name="Davis C.M."/>
            <person name="Simpson J.R."/>
            <person name="Lauterbach L."/>
            <person name="Steele A.D."/>
            <person name="Gui C."/>
            <person name="Meng S."/>
            <person name="Li G."/>
            <person name="Viehrig K."/>
            <person name="Ye F."/>
            <person name="Su P."/>
            <person name="Kiefer A.F."/>
            <person name="Nichols A."/>
            <person name="Cepeda A.J."/>
            <person name="Yan W."/>
            <person name="Fan B."/>
            <person name="Jiang Y."/>
            <person name="Adhikari A."/>
            <person name="Zheng C.-J."/>
            <person name="Schuster L."/>
            <person name="Cowan T.M."/>
            <person name="Smanski M.J."/>
            <person name="Chevrette M.G."/>
            <person name="De Carvalho L.P.S."/>
            <person name="Shen B."/>
        </authorList>
    </citation>
    <scope>NUCLEOTIDE SEQUENCE [LARGE SCALE GENOMIC DNA]</scope>
    <source>
        <strain evidence="6 7">NPDC048946</strain>
    </source>
</reference>
<dbReference type="InterPro" id="IPR011075">
    <property type="entry name" value="TetR_C"/>
</dbReference>
<dbReference type="SUPFAM" id="SSF46689">
    <property type="entry name" value="Homeodomain-like"/>
    <property type="match status" value="1"/>
</dbReference>
<dbReference type="Proteomes" id="UP001551482">
    <property type="component" value="Unassembled WGS sequence"/>
</dbReference>
<dbReference type="InterPro" id="IPR050109">
    <property type="entry name" value="HTH-type_TetR-like_transc_reg"/>
</dbReference>
<keyword evidence="3" id="KW-0804">Transcription</keyword>
<evidence type="ECO:0000313" key="7">
    <source>
        <dbReference type="Proteomes" id="UP001551482"/>
    </source>
</evidence>
<keyword evidence="2 4" id="KW-0238">DNA-binding</keyword>
<dbReference type="Pfam" id="PF00440">
    <property type="entry name" value="TetR_N"/>
    <property type="match status" value="1"/>
</dbReference>
<gene>
    <name evidence="6" type="ORF">AB0C36_28725</name>
</gene>
<dbReference type="PANTHER" id="PTHR30055:SF149">
    <property type="entry name" value="TETR-FAMILY TRANSCRIPTIONAL REGULATOR"/>
    <property type="match status" value="1"/>
</dbReference>
<dbReference type="Pfam" id="PF16859">
    <property type="entry name" value="TetR_C_11"/>
    <property type="match status" value="1"/>
</dbReference>